<evidence type="ECO:0000313" key="5">
    <source>
        <dbReference type="EMBL" id="CAI4212148.1"/>
    </source>
</evidence>
<accession>A0A9P1GXH7</accession>
<comment type="similarity">
    <text evidence="1">Belongs to the glycosyl hydrolase 18 family. Chitinase class V subfamily.</text>
</comment>
<evidence type="ECO:0000256" key="1">
    <source>
        <dbReference type="ARBA" id="ARBA00008682"/>
    </source>
</evidence>
<dbReference type="AlphaFoldDB" id="A0A9P1GXH7"/>
<dbReference type="GO" id="GO:0008061">
    <property type="term" value="F:chitin binding"/>
    <property type="evidence" value="ECO:0007669"/>
    <property type="project" value="UniProtKB-KW"/>
</dbReference>
<name>A0A9P1GXH7_9PEZI</name>
<dbReference type="InterPro" id="IPR017853">
    <property type="entry name" value="GH"/>
</dbReference>
<comment type="caution">
    <text evidence="5">The sequence shown here is derived from an EMBL/GenBank/DDBJ whole genome shotgun (WGS) entry which is preliminary data.</text>
</comment>
<gene>
    <name evidence="5" type="ORF">PPNO1_LOCUS1916</name>
</gene>
<evidence type="ECO:0000256" key="3">
    <source>
        <dbReference type="ARBA" id="ARBA00023026"/>
    </source>
</evidence>
<sequence>MITKAGVPSKKVIVGISSYGRSFHMAEPGYKEPMCQFTGSSTESDAAKGPYPDTRGCIASAEIRQILLDGQYPECIGYYVESYHDGPSNSDILVYNDEEWVAWMTDTTKSTRILWVKGLNFGGVSDWAVDLNIDYSDSGVGETENRDIILCHLIYKFASLNKLVIDTNKIRPRYKPIYTLYILNNILNK</sequence>
<evidence type="ECO:0000313" key="6">
    <source>
        <dbReference type="Proteomes" id="UP000838763"/>
    </source>
</evidence>
<dbReference type="GO" id="GO:0005975">
    <property type="term" value="P:carbohydrate metabolic process"/>
    <property type="evidence" value="ECO:0007669"/>
    <property type="project" value="InterPro"/>
</dbReference>
<dbReference type="Gene3D" id="3.20.20.80">
    <property type="entry name" value="Glycosidases"/>
    <property type="match status" value="1"/>
</dbReference>
<dbReference type="OrthoDB" id="73875at2759"/>
<dbReference type="PANTHER" id="PTHR47700">
    <property type="entry name" value="V CHITINASE, PUTATIVE (AFU_ORTHOLOGUE AFUA_6G13720)-RELATED"/>
    <property type="match status" value="1"/>
</dbReference>
<dbReference type="SUPFAM" id="SSF51445">
    <property type="entry name" value="(Trans)glycosidases"/>
    <property type="match status" value="1"/>
</dbReference>
<dbReference type="PANTHER" id="PTHR47700:SF2">
    <property type="entry name" value="CHITINASE"/>
    <property type="match status" value="1"/>
</dbReference>
<evidence type="ECO:0000259" key="4">
    <source>
        <dbReference type="Pfam" id="PF00704"/>
    </source>
</evidence>
<dbReference type="Proteomes" id="UP000838763">
    <property type="component" value="Unassembled WGS sequence"/>
</dbReference>
<dbReference type="Gene3D" id="3.10.50.10">
    <property type="match status" value="1"/>
</dbReference>
<dbReference type="InterPro" id="IPR029070">
    <property type="entry name" value="Chitinase_insertion_sf"/>
</dbReference>
<keyword evidence="3" id="KW-0843">Virulence</keyword>
<feature type="domain" description="GH18" evidence="4">
    <location>
        <begin position="3"/>
        <end position="130"/>
    </location>
</feature>
<reference evidence="5" key="1">
    <citation type="submission" date="2022-11" db="EMBL/GenBank/DDBJ databases">
        <authorList>
            <person name="Scott C."/>
            <person name="Bruce N."/>
        </authorList>
    </citation>
    <scope>NUCLEOTIDE SEQUENCE</scope>
</reference>
<evidence type="ECO:0000256" key="2">
    <source>
        <dbReference type="ARBA" id="ARBA00022669"/>
    </source>
</evidence>
<dbReference type="InterPro" id="IPR053214">
    <property type="entry name" value="LysM12-like"/>
</dbReference>
<dbReference type="SUPFAM" id="SSF54556">
    <property type="entry name" value="Chitinase insertion domain"/>
    <property type="match status" value="1"/>
</dbReference>
<dbReference type="Pfam" id="PF00704">
    <property type="entry name" value="Glyco_hydro_18"/>
    <property type="match status" value="1"/>
</dbReference>
<protein>
    <recommendedName>
        <fullName evidence="4">GH18 domain-containing protein</fullName>
    </recommendedName>
</protein>
<dbReference type="EMBL" id="CALLCH030000004">
    <property type="protein sequence ID" value="CAI4212148.1"/>
    <property type="molecule type" value="Genomic_DNA"/>
</dbReference>
<dbReference type="InterPro" id="IPR001223">
    <property type="entry name" value="Glyco_hydro18_cat"/>
</dbReference>
<organism evidence="5 6">
    <name type="scientific">Parascedosporium putredinis</name>
    <dbReference type="NCBI Taxonomy" id="1442378"/>
    <lineage>
        <taxon>Eukaryota</taxon>
        <taxon>Fungi</taxon>
        <taxon>Dikarya</taxon>
        <taxon>Ascomycota</taxon>
        <taxon>Pezizomycotina</taxon>
        <taxon>Sordariomycetes</taxon>
        <taxon>Hypocreomycetidae</taxon>
        <taxon>Microascales</taxon>
        <taxon>Microascaceae</taxon>
        <taxon>Parascedosporium</taxon>
    </lineage>
</organism>
<proteinExistence type="inferred from homology"/>
<keyword evidence="6" id="KW-1185">Reference proteome</keyword>
<keyword evidence="2" id="KW-0147">Chitin-binding</keyword>